<dbReference type="Proteomes" id="UP000266669">
    <property type="component" value="Unassembled WGS sequence"/>
</dbReference>
<organism evidence="1 2">
    <name type="scientific">Leptospira stimsonii</name>
    <dbReference type="NCBI Taxonomy" id="2202203"/>
    <lineage>
        <taxon>Bacteria</taxon>
        <taxon>Pseudomonadati</taxon>
        <taxon>Spirochaetota</taxon>
        <taxon>Spirochaetia</taxon>
        <taxon>Leptospirales</taxon>
        <taxon>Leptospiraceae</taxon>
        <taxon>Leptospira</taxon>
    </lineage>
</organism>
<dbReference type="EMBL" id="QHCS01000006">
    <property type="protein sequence ID" value="RHX84029.1"/>
    <property type="molecule type" value="Genomic_DNA"/>
</dbReference>
<reference evidence="2" key="1">
    <citation type="submission" date="2018-05" db="EMBL/GenBank/DDBJ databases">
        <title>Leptospira yasudae sp. nov. and Leptospira stimsonii sp. nov., two pathogenic species of the genus Leptospira isolated from environmental sources.</title>
        <authorList>
            <person name="Casanovas-Massana A."/>
            <person name="Hamond C."/>
            <person name="Santos L.A."/>
            <person name="Hacker K.P."/>
            <person name="Balassiano I."/>
            <person name="Medeiros M.A."/>
            <person name="Reis M.G."/>
            <person name="Ko A.I."/>
            <person name="Wunder E.A."/>
        </authorList>
    </citation>
    <scope>NUCLEOTIDE SEQUENCE [LARGE SCALE GENOMIC DNA]</scope>
    <source>
        <strain evidence="2">AMB6-RJ</strain>
    </source>
</reference>
<accession>A0A8B3CLW9</accession>
<comment type="caution">
    <text evidence="1">The sequence shown here is derived from an EMBL/GenBank/DDBJ whole genome shotgun (WGS) entry which is preliminary data.</text>
</comment>
<gene>
    <name evidence="1" type="ORF">DLM78_18250</name>
</gene>
<name>A0A8B3CLW9_9LEPT</name>
<evidence type="ECO:0000313" key="2">
    <source>
        <dbReference type="Proteomes" id="UP000266669"/>
    </source>
</evidence>
<dbReference type="AlphaFoldDB" id="A0A8B3CLW9"/>
<evidence type="ECO:0000313" key="1">
    <source>
        <dbReference type="EMBL" id="RHX84029.1"/>
    </source>
</evidence>
<protein>
    <submittedName>
        <fullName evidence="1">Uncharacterized protein</fullName>
    </submittedName>
</protein>
<proteinExistence type="predicted"/>
<sequence length="73" mass="8957">MRYFPYFDRFKKENFFKIKFVLGRIDRKFRLGKGPIAFEYQWGEWTLDHPTNKADFGKADEHLVSRLKLRIEN</sequence>